<evidence type="ECO:0000313" key="2">
    <source>
        <dbReference type="EMBL" id="PIW15352.1"/>
    </source>
</evidence>
<dbReference type="Pfam" id="PF09527">
    <property type="entry name" value="ATPase_gene1"/>
    <property type="match status" value="1"/>
</dbReference>
<organism evidence="2 3">
    <name type="scientific">bacterium (Candidatus Blackallbacteria) CG17_big_fil_post_rev_8_21_14_2_50_48_46</name>
    <dbReference type="NCBI Taxonomy" id="2014261"/>
    <lineage>
        <taxon>Bacteria</taxon>
        <taxon>Candidatus Blackallbacteria</taxon>
    </lineage>
</organism>
<comment type="caution">
    <text evidence="2">The sequence shown here is derived from an EMBL/GenBank/DDBJ whole genome shotgun (WGS) entry which is preliminary data.</text>
</comment>
<evidence type="ECO:0008006" key="4">
    <source>
        <dbReference type="Google" id="ProtNLM"/>
    </source>
</evidence>
<evidence type="ECO:0000313" key="3">
    <source>
        <dbReference type="Proteomes" id="UP000231019"/>
    </source>
</evidence>
<dbReference type="Proteomes" id="UP000231019">
    <property type="component" value="Unassembled WGS sequence"/>
</dbReference>
<protein>
    <recommendedName>
        <fullName evidence="4">F0F1 ATP synthase subunit</fullName>
    </recommendedName>
</protein>
<feature type="transmembrane region" description="Helical" evidence="1">
    <location>
        <begin position="21"/>
        <end position="49"/>
    </location>
</feature>
<feature type="transmembrane region" description="Helical" evidence="1">
    <location>
        <begin position="61"/>
        <end position="79"/>
    </location>
</feature>
<dbReference type="InterPro" id="IPR032820">
    <property type="entry name" value="ATPase_put"/>
</dbReference>
<dbReference type="InterPro" id="IPR011744">
    <property type="entry name" value="ATPase_gene1"/>
</dbReference>
<sequence length="102" mass="11696">MNPFEEEVKFKLKQRQKPQSHHLWVALSLIGSVGWLFILPTVGGAYLGWWLDGQYRHGQHSWTLTCLLLGLGAGVYLLYRQVYLPSLKAEPDQKKDRDSDGL</sequence>
<accession>A0A2M7G101</accession>
<gene>
    <name evidence="2" type="ORF">COW36_18220</name>
</gene>
<evidence type="ECO:0000256" key="1">
    <source>
        <dbReference type="SAM" id="Phobius"/>
    </source>
</evidence>
<proteinExistence type="predicted"/>
<dbReference type="NCBIfam" id="TIGR02230">
    <property type="entry name" value="ATPase_gene1"/>
    <property type="match status" value="1"/>
</dbReference>
<reference evidence="2 3" key="1">
    <citation type="submission" date="2017-09" db="EMBL/GenBank/DDBJ databases">
        <title>Depth-based differentiation of microbial function through sediment-hosted aquifers and enrichment of novel symbionts in the deep terrestrial subsurface.</title>
        <authorList>
            <person name="Probst A.J."/>
            <person name="Ladd B."/>
            <person name="Jarett J.K."/>
            <person name="Geller-Mcgrath D.E."/>
            <person name="Sieber C.M."/>
            <person name="Emerson J.B."/>
            <person name="Anantharaman K."/>
            <person name="Thomas B.C."/>
            <person name="Malmstrom R."/>
            <person name="Stieglmeier M."/>
            <person name="Klingl A."/>
            <person name="Woyke T."/>
            <person name="Ryan C.M."/>
            <person name="Banfield J.F."/>
        </authorList>
    </citation>
    <scope>NUCLEOTIDE SEQUENCE [LARGE SCALE GENOMIC DNA]</scope>
    <source>
        <strain evidence="2">CG17_big_fil_post_rev_8_21_14_2_50_48_46</strain>
    </source>
</reference>
<dbReference type="EMBL" id="PFFQ01000053">
    <property type="protein sequence ID" value="PIW15352.1"/>
    <property type="molecule type" value="Genomic_DNA"/>
</dbReference>
<keyword evidence="1" id="KW-0472">Membrane</keyword>
<dbReference type="AlphaFoldDB" id="A0A2M7G101"/>
<keyword evidence="1" id="KW-1133">Transmembrane helix</keyword>
<name>A0A2M7G101_9BACT</name>
<keyword evidence="1" id="KW-0812">Transmembrane</keyword>